<dbReference type="RefSeq" id="WP_153637268.1">
    <property type="nucleotide sequence ID" value="NZ_BGZI01000015.1"/>
</dbReference>
<comment type="caution">
    <text evidence="2">The sequence shown here is derived from an EMBL/GenBank/DDBJ whole genome shotgun (WGS) entry which is preliminary data.</text>
</comment>
<dbReference type="Proteomes" id="UP000387223">
    <property type="component" value="Unassembled WGS sequence"/>
</dbReference>
<dbReference type="AlphaFoldDB" id="A0A5M3Q0D9"/>
<organism evidence="2 3">
    <name type="scientific">Marinobacter salsuginis</name>
    <dbReference type="NCBI Taxonomy" id="418719"/>
    <lineage>
        <taxon>Bacteria</taxon>
        <taxon>Pseudomonadati</taxon>
        <taxon>Pseudomonadota</taxon>
        <taxon>Gammaproteobacteria</taxon>
        <taxon>Pseudomonadales</taxon>
        <taxon>Marinobacteraceae</taxon>
        <taxon>Marinobacter</taxon>
    </lineage>
</organism>
<protein>
    <submittedName>
        <fullName evidence="2">Uncharacterized protein</fullName>
    </submittedName>
</protein>
<name>A0A5M3Q0D9_9GAMM</name>
<keyword evidence="1" id="KW-0812">Transmembrane</keyword>
<dbReference type="EMBL" id="BGZI01000015">
    <property type="protein sequence ID" value="GBO88638.1"/>
    <property type="molecule type" value="Genomic_DNA"/>
</dbReference>
<sequence>MNLTVKHWIKHEESRRLLNGFYILLALLLIGIAAVVSIGALIPLVFVALAAGLSNVLMILARPNLEASDEEIRLASIVGPNWFARLVSRFDSKP</sequence>
<keyword evidence="1" id="KW-1133">Transmembrane helix</keyword>
<reference evidence="2 3" key="1">
    <citation type="journal article" date="2019" name="J. Gen. Appl. Microbiol.">
        <title>Aerobic degradation of cis-dichloroethene by the marine bacterium Marinobacter salsuginis strain 5N-3.</title>
        <authorList>
            <person name="Inoue Y."/>
            <person name="Fukunaga Y."/>
            <person name="Katsumata H."/>
            <person name="Ohji S."/>
            <person name="Hosoyama A."/>
            <person name="Mori K."/>
            <person name="Ando K."/>
        </authorList>
    </citation>
    <scope>NUCLEOTIDE SEQUENCE [LARGE SCALE GENOMIC DNA]</scope>
    <source>
        <strain evidence="2 3">NBRC 109114</strain>
    </source>
</reference>
<evidence type="ECO:0000256" key="1">
    <source>
        <dbReference type="SAM" id="Phobius"/>
    </source>
</evidence>
<proteinExistence type="predicted"/>
<keyword evidence="1" id="KW-0472">Membrane</keyword>
<evidence type="ECO:0000313" key="2">
    <source>
        <dbReference type="EMBL" id="GBO88638.1"/>
    </source>
</evidence>
<gene>
    <name evidence="2" type="ORF">MSSD14B_23060</name>
</gene>
<accession>A0A5M3Q0D9</accession>
<feature type="transmembrane region" description="Helical" evidence="1">
    <location>
        <begin position="20"/>
        <end position="53"/>
    </location>
</feature>
<evidence type="ECO:0000313" key="3">
    <source>
        <dbReference type="Proteomes" id="UP000387223"/>
    </source>
</evidence>